<evidence type="ECO:0000256" key="8">
    <source>
        <dbReference type="ARBA" id="ARBA00023163"/>
    </source>
</evidence>
<evidence type="ECO:0000313" key="11">
    <source>
        <dbReference type="Proteomes" id="UP000193944"/>
    </source>
</evidence>
<dbReference type="InterPro" id="IPR019312">
    <property type="entry name" value="CNOT11"/>
</dbReference>
<dbReference type="Proteomes" id="UP000193944">
    <property type="component" value="Unassembled WGS sequence"/>
</dbReference>
<protein>
    <recommendedName>
        <fullName evidence="4">CCR4-NOT transcription complex subunit 11</fullName>
    </recommendedName>
</protein>
<evidence type="ECO:0000256" key="7">
    <source>
        <dbReference type="ARBA" id="ARBA00023158"/>
    </source>
</evidence>
<keyword evidence="7" id="KW-0943">RNA-mediated gene silencing</keyword>
<reference evidence="10 11" key="1">
    <citation type="submission" date="2016-08" db="EMBL/GenBank/DDBJ databases">
        <title>A Parts List for Fungal Cellulosomes Revealed by Comparative Genomics.</title>
        <authorList>
            <consortium name="DOE Joint Genome Institute"/>
            <person name="Haitjema C.H."/>
            <person name="Gilmore S.P."/>
            <person name="Henske J.K."/>
            <person name="Solomon K.V."/>
            <person name="De Groot R."/>
            <person name="Kuo A."/>
            <person name="Mondo S.J."/>
            <person name="Salamov A.A."/>
            <person name="Labutti K."/>
            <person name="Zhao Z."/>
            <person name="Chiniquy J."/>
            <person name="Barry K."/>
            <person name="Brewer H.M."/>
            <person name="Purvine S.O."/>
            <person name="Wright A.T."/>
            <person name="Boxma B."/>
            <person name="Van Alen T."/>
            <person name="Hackstein J.H."/>
            <person name="Baker S.E."/>
            <person name="Grigoriev I.V."/>
            <person name="O'Malley M.A."/>
        </authorList>
    </citation>
    <scope>NUCLEOTIDE SEQUENCE [LARGE SCALE GENOMIC DNA]</scope>
    <source>
        <strain evidence="10 11">S4</strain>
    </source>
</reference>
<dbReference type="GO" id="GO:0031047">
    <property type="term" value="P:regulatory ncRNA-mediated gene silencing"/>
    <property type="evidence" value="ECO:0007669"/>
    <property type="project" value="UniProtKB-KW"/>
</dbReference>
<keyword evidence="11" id="KW-1185">Reference proteome</keyword>
<dbReference type="EMBL" id="MCFG01000043">
    <property type="protein sequence ID" value="ORX84953.1"/>
    <property type="molecule type" value="Genomic_DNA"/>
</dbReference>
<evidence type="ECO:0000256" key="1">
    <source>
        <dbReference type="ARBA" id="ARBA00004123"/>
    </source>
</evidence>
<evidence type="ECO:0000256" key="5">
    <source>
        <dbReference type="ARBA" id="ARBA00022490"/>
    </source>
</evidence>
<dbReference type="OrthoDB" id="10265389at2759"/>
<evidence type="ECO:0000256" key="2">
    <source>
        <dbReference type="ARBA" id="ARBA00004496"/>
    </source>
</evidence>
<keyword evidence="8" id="KW-0804">Transcription</keyword>
<accession>A0A1Y1XGV8</accession>
<organism evidence="10 11">
    <name type="scientific">Anaeromyces robustus</name>
    <dbReference type="NCBI Taxonomy" id="1754192"/>
    <lineage>
        <taxon>Eukaryota</taxon>
        <taxon>Fungi</taxon>
        <taxon>Fungi incertae sedis</taxon>
        <taxon>Chytridiomycota</taxon>
        <taxon>Chytridiomycota incertae sedis</taxon>
        <taxon>Neocallimastigomycetes</taxon>
        <taxon>Neocallimastigales</taxon>
        <taxon>Neocallimastigaceae</taxon>
        <taxon>Anaeromyces</taxon>
    </lineage>
</organism>
<proteinExistence type="inferred from homology"/>
<sequence>MTSSDVENIFSLLNQNNVSFEELFNAFQQKFPQENKRLLLCHTLGQLVKKLIIFPKESERIIAIFIIYSVYLLNPENNKVLLFSIYNILKDRLYSNNSSEQNRNIIIEIYSIYSIIINTTETSKLTVTQLLYACNNNTINPQPDEIQFLFKKLSEELRDKYNVEGCDETNILPISNENISLLKNQNINYIDDVSVIAKEILSNSESNKLIFIPPIINPIPPLYPFHKKEVIWIKPREITHTLEWDYNMGKNYAKRDKIRHLMELALKTQLSIHQQEMVIEELKKDKKLKYICDITYEKFPKLVENNSKIAIVILRQLINSPKFNNYLQILVNINVSLASMEVVNNIAKATKFPNELLHTYISNCISACEKKNNEPYFQCRQARLVCVFLQSLIRNELLPIDEFFIEIQAFCVQFSKIREAVALFKTLNTLQKGKNEV</sequence>
<dbReference type="AlphaFoldDB" id="A0A1Y1XGV8"/>
<comment type="caution">
    <text evidence="10">The sequence shown here is derived from an EMBL/GenBank/DDBJ whole genome shotgun (WGS) entry which is preliminary data.</text>
</comment>
<comment type="similarity">
    <text evidence="3">Belongs to the CNOT11 family.</text>
</comment>
<evidence type="ECO:0000256" key="3">
    <source>
        <dbReference type="ARBA" id="ARBA00008030"/>
    </source>
</evidence>
<keyword evidence="6" id="KW-0805">Transcription regulation</keyword>
<evidence type="ECO:0000256" key="6">
    <source>
        <dbReference type="ARBA" id="ARBA00023015"/>
    </source>
</evidence>
<evidence type="ECO:0000256" key="9">
    <source>
        <dbReference type="ARBA" id="ARBA00023242"/>
    </source>
</evidence>
<dbReference type="PANTHER" id="PTHR15975">
    <property type="entry name" value="CCR4-NOT TRANSCRIPTION COMPLEX SUBUNIT 11"/>
    <property type="match status" value="1"/>
</dbReference>
<keyword evidence="9" id="KW-0539">Nucleus</keyword>
<keyword evidence="5" id="KW-0963">Cytoplasm</keyword>
<comment type="subcellular location">
    <subcellularLocation>
        <location evidence="2">Cytoplasm</location>
    </subcellularLocation>
    <subcellularLocation>
        <location evidence="1">Nucleus</location>
    </subcellularLocation>
</comment>
<dbReference type="GO" id="GO:0005737">
    <property type="term" value="C:cytoplasm"/>
    <property type="evidence" value="ECO:0007669"/>
    <property type="project" value="UniProtKB-SubCell"/>
</dbReference>
<dbReference type="Pfam" id="PF10155">
    <property type="entry name" value="CNOT11"/>
    <property type="match status" value="1"/>
</dbReference>
<reference evidence="10 11" key="2">
    <citation type="submission" date="2016-08" db="EMBL/GenBank/DDBJ databases">
        <title>Pervasive Adenine N6-methylation of Active Genes in Fungi.</title>
        <authorList>
            <consortium name="DOE Joint Genome Institute"/>
            <person name="Mondo S.J."/>
            <person name="Dannebaum R.O."/>
            <person name="Kuo R.C."/>
            <person name="Labutti K."/>
            <person name="Haridas S."/>
            <person name="Kuo A."/>
            <person name="Salamov A."/>
            <person name="Ahrendt S.R."/>
            <person name="Lipzen A."/>
            <person name="Sullivan W."/>
            <person name="Andreopoulos W.B."/>
            <person name="Clum A."/>
            <person name="Lindquist E."/>
            <person name="Daum C."/>
            <person name="Ramamoorthy G.K."/>
            <person name="Gryganskyi A."/>
            <person name="Culley D."/>
            <person name="Magnuson J.K."/>
            <person name="James T.Y."/>
            <person name="O'Malley M.A."/>
            <person name="Stajich J.E."/>
            <person name="Spatafora J.W."/>
            <person name="Visel A."/>
            <person name="Grigoriev I.V."/>
        </authorList>
    </citation>
    <scope>NUCLEOTIDE SEQUENCE [LARGE SCALE GENOMIC DNA]</scope>
    <source>
        <strain evidence="10 11">S4</strain>
    </source>
</reference>
<evidence type="ECO:0000256" key="4">
    <source>
        <dbReference type="ARBA" id="ARBA00014872"/>
    </source>
</evidence>
<gene>
    <name evidence="10" type="ORF">BCR32DRAFT_265994</name>
</gene>
<dbReference type="STRING" id="1754192.A0A1Y1XGV8"/>
<evidence type="ECO:0000313" key="10">
    <source>
        <dbReference type="EMBL" id="ORX84953.1"/>
    </source>
</evidence>
<name>A0A1Y1XGV8_9FUNG</name>
<dbReference type="PANTHER" id="PTHR15975:SF0">
    <property type="entry name" value="CCR4-NOT TRANSCRIPTION COMPLEX SUBUNIT 11"/>
    <property type="match status" value="1"/>
</dbReference>
<dbReference type="GO" id="GO:0030014">
    <property type="term" value="C:CCR4-NOT complex"/>
    <property type="evidence" value="ECO:0007669"/>
    <property type="project" value="InterPro"/>
</dbReference>
<dbReference type="GO" id="GO:0005634">
    <property type="term" value="C:nucleus"/>
    <property type="evidence" value="ECO:0007669"/>
    <property type="project" value="UniProtKB-SubCell"/>
</dbReference>